<dbReference type="GO" id="GO:0046872">
    <property type="term" value="F:metal ion binding"/>
    <property type="evidence" value="ECO:0007669"/>
    <property type="project" value="UniProtKB-KW"/>
</dbReference>
<dbReference type="Pfam" id="PF03448">
    <property type="entry name" value="MgtE_N"/>
    <property type="match status" value="1"/>
</dbReference>
<dbReference type="Pfam" id="PF00571">
    <property type="entry name" value="CBS"/>
    <property type="match status" value="2"/>
</dbReference>
<comment type="subunit">
    <text evidence="9">Homodimer.</text>
</comment>
<feature type="transmembrane region" description="Helical" evidence="9">
    <location>
        <begin position="288"/>
        <end position="305"/>
    </location>
</feature>
<dbReference type="Gene3D" id="3.10.580.10">
    <property type="entry name" value="CBS-domain"/>
    <property type="match status" value="1"/>
</dbReference>
<dbReference type="NCBIfam" id="TIGR00400">
    <property type="entry name" value="mgtE"/>
    <property type="match status" value="1"/>
</dbReference>
<keyword evidence="4 9" id="KW-0812">Transmembrane</keyword>
<comment type="similarity">
    <text evidence="2 9">Belongs to the SLC41A transporter family.</text>
</comment>
<dbReference type="RefSeq" id="WP_010498950.1">
    <property type="nucleotide sequence ID" value="NZ_CP173417.1"/>
</dbReference>
<dbReference type="Pfam" id="PF01769">
    <property type="entry name" value="MgtE"/>
    <property type="match status" value="1"/>
</dbReference>
<evidence type="ECO:0000256" key="8">
    <source>
        <dbReference type="PROSITE-ProRule" id="PRU00703"/>
    </source>
</evidence>
<dbReference type="AlphaFoldDB" id="A0A0R2JYZ8"/>
<evidence type="ECO:0000256" key="6">
    <source>
        <dbReference type="ARBA" id="ARBA00022989"/>
    </source>
</evidence>
<dbReference type="Proteomes" id="UP000051491">
    <property type="component" value="Unassembled WGS sequence"/>
</dbReference>
<feature type="domain" description="CBS" evidence="10">
    <location>
        <begin position="207"/>
        <end position="263"/>
    </location>
</feature>
<dbReference type="Gene3D" id="1.10.357.20">
    <property type="entry name" value="SLC41 divalent cation transporters, integral membrane domain"/>
    <property type="match status" value="1"/>
</dbReference>
<comment type="caution">
    <text evidence="11">The sequence shown here is derived from an EMBL/GenBank/DDBJ whole genome shotgun (WGS) entry which is preliminary data.</text>
</comment>
<protein>
    <recommendedName>
        <fullName evidence="9">Magnesium transporter MgtE</fullName>
    </recommendedName>
</protein>
<dbReference type="PROSITE" id="PS51371">
    <property type="entry name" value="CBS"/>
    <property type="match status" value="2"/>
</dbReference>
<sequence>MADKQMQNANKNDQIAQLLSDQKAKLFRREYLDLHVHEQAQIFSDLDRTLRSRVYRYLSAEEVGDMFDAIEEEPEDVVRYFKEMPVQYAAKVIDEMYTDNAVDILAYAQNKDLTHYLLALPEERSAEIRELLHYEDKTAGALMTTEYVDIFADQDISSAIKDIREEAADAELIYYAYVVTNDNELIGVVTLRDLLTNPEETQISEIMTEPVISVPVDEDQTEVAQKVRDYNFVALPVIDYANKLVGIINVDDVIDVIDEENAGEYSGLAGVDTEETPENPFQASLKRLPWLLILLLMGMSTTTLIDHYEVLISQASILAVFVSLITGTAGNAGTQSLAVAIRGLSNSEEDRCSGLKTIFNELLTGLFAGVTTGLAVFLLVGFWKENFILGFVIGISMSTAITVATVAGSIIPLIMDKVGVDPAVASGPFISTLSDLTSVLIYFNIAHLFLSFFLNN</sequence>
<dbReference type="GO" id="GO:0005886">
    <property type="term" value="C:plasma membrane"/>
    <property type="evidence" value="ECO:0007669"/>
    <property type="project" value="UniProtKB-SubCell"/>
</dbReference>
<proteinExistence type="inferred from homology"/>
<organism evidence="11 12">
    <name type="scientific">Ligilactobacillus acidipiscis</name>
    <dbReference type="NCBI Taxonomy" id="89059"/>
    <lineage>
        <taxon>Bacteria</taxon>
        <taxon>Bacillati</taxon>
        <taxon>Bacillota</taxon>
        <taxon>Bacilli</taxon>
        <taxon>Lactobacillales</taxon>
        <taxon>Lactobacillaceae</taxon>
        <taxon>Ligilactobacillus</taxon>
    </lineage>
</organism>
<dbReference type="InterPro" id="IPR036739">
    <property type="entry name" value="SLC41_membr_dom_sf"/>
</dbReference>
<gene>
    <name evidence="11" type="ORF">IV43_GL001613</name>
</gene>
<dbReference type="PANTHER" id="PTHR43773">
    <property type="entry name" value="MAGNESIUM TRANSPORTER MGTE"/>
    <property type="match status" value="1"/>
</dbReference>
<dbReference type="SMART" id="SM00116">
    <property type="entry name" value="CBS"/>
    <property type="match status" value="2"/>
</dbReference>
<evidence type="ECO:0000256" key="5">
    <source>
        <dbReference type="ARBA" id="ARBA00022842"/>
    </source>
</evidence>
<keyword evidence="3 9" id="KW-0813">Transport</keyword>
<evidence type="ECO:0000256" key="4">
    <source>
        <dbReference type="ARBA" id="ARBA00022692"/>
    </source>
</evidence>
<evidence type="ECO:0000313" key="12">
    <source>
        <dbReference type="Proteomes" id="UP000051491"/>
    </source>
</evidence>
<dbReference type="SUPFAM" id="SSF161093">
    <property type="entry name" value="MgtE membrane domain-like"/>
    <property type="match status" value="1"/>
</dbReference>
<evidence type="ECO:0000256" key="7">
    <source>
        <dbReference type="ARBA" id="ARBA00023136"/>
    </source>
</evidence>
<dbReference type="InterPro" id="IPR000644">
    <property type="entry name" value="CBS_dom"/>
</dbReference>
<comment type="function">
    <text evidence="9">Acts as a magnesium transporter.</text>
</comment>
<dbReference type="InterPro" id="IPR006669">
    <property type="entry name" value="MgtE_transporter"/>
</dbReference>
<feature type="transmembrane region" description="Helical" evidence="9">
    <location>
        <begin position="436"/>
        <end position="454"/>
    </location>
</feature>
<dbReference type="InterPro" id="IPR006667">
    <property type="entry name" value="SLC41_membr_dom"/>
</dbReference>
<dbReference type="PATRIC" id="fig|89059.3.peg.1721"/>
<dbReference type="InterPro" id="IPR038076">
    <property type="entry name" value="MgtE_N_sf"/>
</dbReference>
<evidence type="ECO:0000256" key="3">
    <source>
        <dbReference type="ARBA" id="ARBA00022448"/>
    </source>
</evidence>
<dbReference type="CDD" id="cd04606">
    <property type="entry name" value="CBS_pair_Mg_transporter"/>
    <property type="match status" value="1"/>
</dbReference>
<keyword evidence="5 9" id="KW-0460">Magnesium</keyword>
<dbReference type="SMART" id="SM00924">
    <property type="entry name" value="MgtE_N"/>
    <property type="match status" value="1"/>
</dbReference>
<dbReference type="SUPFAM" id="SSF54631">
    <property type="entry name" value="CBS-domain pair"/>
    <property type="match status" value="1"/>
</dbReference>
<dbReference type="OrthoDB" id="9790355at2"/>
<feature type="domain" description="CBS" evidence="10">
    <location>
        <begin position="143"/>
        <end position="205"/>
    </location>
</feature>
<name>A0A0R2JYZ8_9LACO</name>
<dbReference type="PANTHER" id="PTHR43773:SF1">
    <property type="entry name" value="MAGNESIUM TRANSPORTER MGTE"/>
    <property type="match status" value="1"/>
</dbReference>
<evidence type="ECO:0000256" key="2">
    <source>
        <dbReference type="ARBA" id="ARBA00009749"/>
    </source>
</evidence>
<accession>A0A0R2JYZ8</accession>
<evidence type="ECO:0000256" key="1">
    <source>
        <dbReference type="ARBA" id="ARBA00004141"/>
    </source>
</evidence>
<keyword evidence="8" id="KW-0129">CBS domain</keyword>
<dbReference type="InterPro" id="IPR046342">
    <property type="entry name" value="CBS_dom_sf"/>
</dbReference>
<dbReference type="STRING" id="89059.LAC1533_1562"/>
<evidence type="ECO:0000313" key="11">
    <source>
        <dbReference type="EMBL" id="KRN82512.1"/>
    </source>
</evidence>
<evidence type="ECO:0000259" key="10">
    <source>
        <dbReference type="PROSITE" id="PS51371"/>
    </source>
</evidence>
<dbReference type="InterPro" id="IPR006668">
    <property type="entry name" value="Mg_transptr_MgtE_intracell_dom"/>
</dbReference>
<comment type="subcellular location">
    <subcellularLocation>
        <location evidence="9">Cell membrane</location>
        <topology evidence="9">Multi-pass membrane protein</topology>
    </subcellularLocation>
    <subcellularLocation>
        <location evidence="1">Membrane</location>
        <topology evidence="1">Multi-pass membrane protein</topology>
    </subcellularLocation>
</comment>
<keyword evidence="7 9" id="KW-0472">Membrane</keyword>
<dbReference type="SUPFAM" id="SSF158791">
    <property type="entry name" value="MgtE N-terminal domain-like"/>
    <property type="match status" value="1"/>
</dbReference>
<feature type="transmembrane region" description="Helical" evidence="9">
    <location>
        <begin position="388"/>
        <end position="415"/>
    </location>
</feature>
<evidence type="ECO:0000256" key="9">
    <source>
        <dbReference type="RuleBase" id="RU362011"/>
    </source>
</evidence>
<dbReference type="GO" id="GO:0015095">
    <property type="term" value="F:magnesium ion transmembrane transporter activity"/>
    <property type="evidence" value="ECO:0007669"/>
    <property type="project" value="UniProtKB-UniRule"/>
</dbReference>
<feature type="transmembrane region" description="Helical" evidence="9">
    <location>
        <begin position="317"/>
        <end position="341"/>
    </location>
</feature>
<dbReference type="Gene3D" id="1.25.60.10">
    <property type="entry name" value="MgtE N-terminal domain-like"/>
    <property type="match status" value="1"/>
</dbReference>
<dbReference type="EMBL" id="JQBK01000050">
    <property type="protein sequence ID" value="KRN82512.1"/>
    <property type="molecule type" value="Genomic_DNA"/>
</dbReference>
<keyword evidence="6 9" id="KW-1133">Transmembrane helix</keyword>
<keyword evidence="9" id="KW-1003">Cell membrane</keyword>
<keyword evidence="9" id="KW-0479">Metal-binding</keyword>
<feature type="transmembrane region" description="Helical" evidence="9">
    <location>
        <begin position="362"/>
        <end position="382"/>
    </location>
</feature>
<reference evidence="11 12" key="1">
    <citation type="journal article" date="2015" name="Genome Announc.">
        <title>Expanding the biotechnology potential of lactobacilli through comparative genomics of 213 strains and associated genera.</title>
        <authorList>
            <person name="Sun Z."/>
            <person name="Harris H.M."/>
            <person name="McCann A."/>
            <person name="Guo C."/>
            <person name="Argimon S."/>
            <person name="Zhang W."/>
            <person name="Yang X."/>
            <person name="Jeffery I.B."/>
            <person name="Cooney J.C."/>
            <person name="Kagawa T.F."/>
            <person name="Liu W."/>
            <person name="Song Y."/>
            <person name="Salvetti E."/>
            <person name="Wrobel A."/>
            <person name="Rasinkangas P."/>
            <person name="Parkhill J."/>
            <person name="Rea M.C."/>
            <person name="O'Sullivan O."/>
            <person name="Ritari J."/>
            <person name="Douillard F.P."/>
            <person name="Paul Ross R."/>
            <person name="Yang R."/>
            <person name="Briner A.E."/>
            <person name="Felis G.E."/>
            <person name="de Vos W.M."/>
            <person name="Barrangou R."/>
            <person name="Klaenhammer T.R."/>
            <person name="Caufield P.W."/>
            <person name="Cui Y."/>
            <person name="Zhang H."/>
            <person name="O'Toole P.W."/>
        </authorList>
    </citation>
    <scope>NUCLEOTIDE SEQUENCE [LARGE SCALE GENOMIC DNA]</scope>
    <source>
        <strain evidence="11 12">DSM 15353</strain>
    </source>
</reference>